<evidence type="ECO:0000256" key="1">
    <source>
        <dbReference type="SAM" id="MobiDB-lite"/>
    </source>
</evidence>
<proteinExistence type="predicted"/>
<reference evidence="3 4" key="1">
    <citation type="submission" date="2017-03" db="EMBL/GenBank/DDBJ databases">
        <title>Genome sequence of Clostridium oryzae DSM 28571.</title>
        <authorList>
            <person name="Poehlein A."/>
            <person name="Daniel R."/>
        </authorList>
    </citation>
    <scope>NUCLEOTIDE SEQUENCE [LARGE SCALE GENOMIC DNA]</scope>
    <source>
        <strain evidence="3 4">DSM 28571</strain>
    </source>
</reference>
<gene>
    <name evidence="3" type="ORF">CLORY_35740</name>
</gene>
<keyword evidence="2" id="KW-0732">Signal</keyword>
<evidence type="ECO:0008006" key="5">
    <source>
        <dbReference type="Google" id="ProtNLM"/>
    </source>
</evidence>
<dbReference type="Proteomes" id="UP000190080">
    <property type="component" value="Unassembled WGS sequence"/>
</dbReference>
<feature type="compositionally biased region" description="Low complexity" evidence="1">
    <location>
        <begin position="185"/>
        <end position="202"/>
    </location>
</feature>
<organism evidence="3 4">
    <name type="scientific">Clostridium oryzae</name>
    <dbReference type="NCBI Taxonomy" id="1450648"/>
    <lineage>
        <taxon>Bacteria</taxon>
        <taxon>Bacillati</taxon>
        <taxon>Bacillota</taxon>
        <taxon>Clostridia</taxon>
        <taxon>Eubacteriales</taxon>
        <taxon>Clostridiaceae</taxon>
        <taxon>Clostridium</taxon>
    </lineage>
</organism>
<feature type="chain" id="PRO_5038509574" description="Lipoprotein" evidence="2">
    <location>
        <begin position="24"/>
        <end position="278"/>
    </location>
</feature>
<evidence type="ECO:0000313" key="3">
    <source>
        <dbReference type="EMBL" id="OPJ58507.1"/>
    </source>
</evidence>
<dbReference type="PROSITE" id="PS51257">
    <property type="entry name" value="PROKAR_LIPOPROTEIN"/>
    <property type="match status" value="1"/>
</dbReference>
<protein>
    <recommendedName>
        <fullName evidence="5">Lipoprotein</fullName>
    </recommendedName>
</protein>
<keyword evidence="4" id="KW-1185">Reference proteome</keyword>
<evidence type="ECO:0000313" key="4">
    <source>
        <dbReference type="Proteomes" id="UP000190080"/>
    </source>
</evidence>
<dbReference type="AlphaFoldDB" id="A0A1V4IG54"/>
<feature type="compositionally biased region" description="Basic and acidic residues" evidence="1">
    <location>
        <begin position="161"/>
        <end position="179"/>
    </location>
</feature>
<name>A0A1V4IG54_9CLOT</name>
<feature type="region of interest" description="Disordered" evidence="1">
    <location>
        <begin position="144"/>
        <end position="210"/>
    </location>
</feature>
<dbReference type="RefSeq" id="WP_079427009.1">
    <property type="nucleotide sequence ID" value="NZ_MZGV01000055.1"/>
</dbReference>
<evidence type="ECO:0000256" key="2">
    <source>
        <dbReference type="SAM" id="SignalP"/>
    </source>
</evidence>
<dbReference type="OrthoDB" id="1912306at2"/>
<sequence length="278" mass="31178">MKKRIIAAAILISVFLSSCGSGKANKNNINKTSSVKTETTVQDNSKYVSMVKEGEPDKYKGETYGEYFDKYFENPSWIHKSKDGNDYVQFSGNCTYRNTNVTAKILFLIDTEINTFTLDKMTFNDVPQDQLTIDELMTKVFGKQISPNNSGAENKTQDSNNSKKDSSSNKTDKSADNKTENVNTSKDSASKGNSSGNKSTGNVDNDRIDKERAVQLVKDYLKRKNEYMPKVIEVDSEDDKNFNVHCYDVVDSGKSSEHTATSGWYYVDKKTGKVTSMF</sequence>
<comment type="caution">
    <text evidence="3">The sequence shown here is derived from an EMBL/GenBank/DDBJ whole genome shotgun (WGS) entry which is preliminary data.</text>
</comment>
<feature type="signal peptide" evidence="2">
    <location>
        <begin position="1"/>
        <end position="23"/>
    </location>
</feature>
<dbReference type="EMBL" id="MZGV01000055">
    <property type="protein sequence ID" value="OPJ58507.1"/>
    <property type="molecule type" value="Genomic_DNA"/>
</dbReference>
<accession>A0A1V4IG54</accession>